<dbReference type="InterPro" id="IPR001487">
    <property type="entry name" value="Bromodomain"/>
</dbReference>
<keyword evidence="4" id="KW-0010">Activator</keyword>
<dbReference type="EMBL" id="VRMN01000004">
    <property type="protein sequence ID" value="KAA8494391.1"/>
    <property type="molecule type" value="Genomic_DNA"/>
</dbReference>
<dbReference type="SUPFAM" id="SSF55729">
    <property type="entry name" value="Acyl-CoA N-acyltransferases (Nat)"/>
    <property type="match status" value="1"/>
</dbReference>
<sequence length="606" mass="67581">MAWPARRSWLREAGCPKKHRWPKKGTNGLDSGKQRCFSCRIGIHTMGKQAGAGLKRRKVEGEPISEKGVHVRAASQEDGSEPADVSPQEPSGGAAPGAAAAKPVGAPAAAGDHFMGIKLEHDSRKCGDVELGRRGTEMLHHIDPEVAALPEGDDVEYRIRPIVVPPPAKNPKMPPPGAWMQSTDDILGPDSQLAYVQRWVRMVKEEFSGSVKFKVVRNNGSRENLILLLGLKNVFVKQLPNMPKPYVTRLVFDRKHESMALLKRTDRGEYIVMGGCCYRPFPSQGFAEIAFLAISHNEQVRGYGTRLMAHTKEHAKEIKLSYLLTCADNNAVPYFKKQGFSKKIQLPRELWQGYIKDYEGVTLMECKLHDKVNYLNMPAYIKAQKMALIERLKEMSGSHIVYPGIDVSKRGGMDVREIPGIQGIKLLDGSSSPGTGADAADAGGSARREQTVSYHMRATLANRAPGAQEALQKHLQHVLTLVKEHSSAWPFYDPVQPEQTGAYDYYEVIKNPVDLGLIQRRLDLGWYYVTKEIFIADIKRMVENCLSYNGKTHYISELAQSLERYSPNENSSYRVAPRAATRSYSSTRTHAAFSRNLPAVKFKAVW</sequence>
<dbReference type="InterPro" id="IPR000182">
    <property type="entry name" value="GNAT_dom"/>
</dbReference>
<keyword evidence="5" id="KW-0539">Nucleus</keyword>
<dbReference type="PANTHER" id="PTHR45750:SF3">
    <property type="entry name" value="HISTONE ACETYLTRANSFERASE"/>
    <property type="match status" value="1"/>
</dbReference>
<dbReference type="CDD" id="cd04301">
    <property type="entry name" value="NAT_SF"/>
    <property type="match status" value="1"/>
</dbReference>
<feature type="compositionally biased region" description="Low complexity" evidence="7">
    <location>
        <begin position="92"/>
        <end position="106"/>
    </location>
</feature>
<gene>
    <name evidence="10" type="ORF">FVE85_2632</name>
</gene>
<dbReference type="InterPro" id="IPR016181">
    <property type="entry name" value="Acyl_CoA_acyltransferase"/>
</dbReference>
<evidence type="ECO:0000256" key="5">
    <source>
        <dbReference type="ARBA" id="ARBA00023242"/>
    </source>
</evidence>
<organism evidence="10 11">
    <name type="scientific">Porphyridium purpureum</name>
    <name type="common">Red alga</name>
    <name type="synonym">Porphyridium cruentum</name>
    <dbReference type="NCBI Taxonomy" id="35688"/>
    <lineage>
        <taxon>Eukaryota</taxon>
        <taxon>Rhodophyta</taxon>
        <taxon>Bangiophyceae</taxon>
        <taxon>Porphyridiales</taxon>
        <taxon>Porphyridiaceae</taxon>
        <taxon>Porphyridium</taxon>
    </lineage>
</organism>
<dbReference type="AlphaFoldDB" id="A0A5J4YSB4"/>
<evidence type="ECO:0000256" key="6">
    <source>
        <dbReference type="PROSITE-ProRule" id="PRU00035"/>
    </source>
</evidence>
<dbReference type="PRINTS" id="PR00503">
    <property type="entry name" value="BROMODOMAIN"/>
</dbReference>
<dbReference type="PANTHER" id="PTHR45750">
    <property type="entry name" value="GH11602P"/>
    <property type="match status" value="1"/>
</dbReference>
<dbReference type="GO" id="GO:0045944">
    <property type="term" value="P:positive regulation of transcription by RNA polymerase II"/>
    <property type="evidence" value="ECO:0007669"/>
    <property type="project" value="TreeGrafter"/>
</dbReference>
<evidence type="ECO:0000313" key="10">
    <source>
        <dbReference type="EMBL" id="KAA8494391.1"/>
    </source>
</evidence>
<evidence type="ECO:0000259" key="8">
    <source>
        <dbReference type="PROSITE" id="PS50014"/>
    </source>
</evidence>
<protein>
    <submittedName>
        <fullName evidence="10">Histone acetyltransferase GCN5</fullName>
    </submittedName>
</protein>
<dbReference type="SUPFAM" id="SSF47370">
    <property type="entry name" value="Bromodomain"/>
    <property type="match status" value="1"/>
</dbReference>
<keyword evidence="10" id="KW-0808">Transferase</keyword>
<proteinExistence type="inferred from homology"/>
<dbReference type="PROSITE" id="PS50014">
    <property type="entry name" value="BROMODOMAIN_2"/>
    <property type="match status" value="1"/>
</dbReference>
<dbReference type="Gene3D" id="3.40.630.30">
    <property type="match status" value="1"/>
</dbReference>
<dbReference type="GO" id="GO:0005634">
    <property type="term" value="C:nucleus"/>
    <property type="evidence" value="ECO:0007669"/>
    <property type="project" value="UniProtKB-SubCell"/>
</dbReference>
<dbReference type="OrthoDB" id="1937912at2759"/>
<comment type="subcellular location">
    <subcellularLocation>
        <location evidence="1">Nucleus</location>
    </subcellularLocation>
</comment>
<comment type="similarity">
    <text evidence="2">Belongs to the acetyltransferase family. GCN5 subfamily.</text>
</comment>
<evidence type="ECO:0000313" key="11">
    <source>
        <dbReference type="Proteomes" id="UP000324585"/>
    </source>
</evidence>
<feature type="compositionally biased region" description="Basic and acidic residues" evidence="7">
    <location>
        <begin position="59"/>
        <end position="69"/>
    </location>
</feature>
<feature type="region of interest" description="Disordered" evidence="7">
    <location>
        <begin position="48"/>
        <end position="106"/>
    </location>
</feature>
<dbReference type="PROSITE" id="PS51186">
    <property type="entry name" value="GNAT"/>
    <property type="match status" value="1"/>
</dbReference>
<evidence type="ECO:0000256" key="2">
    <source>
        <dbReference type="ARBA" id="ARBA00008607"/>
    </source>
</evidence>
<evidence type="ECO:0000256" key="4">
    <source>
        <dbReference type="ARBA" id="ARBA00023159"/>
    </source>
</evidence>
<evidence type="ECO:0000256" key="3">
    <source>
        <dbReference type="ARBA" id="ARBA00023117"/>
    </source>
</evidence>
<keyword evidence="11" id="KW-1185">Reference proteome</keyword>
<evidence type="ECO:0000256" key="7">
    <source>
        <dbReference type="SAM" id="MobiDB-lite"/>
    </source>
</evidence>
<comment type="caution">
    <text evidence="10">The sequence shown here is derived from an EMBL/GenBank/DDBJ whole genome shotgun (WGS) entry which is preliminary data.</text>
</comment>
<accession>A0A5J4YSB4</accession>
<keyword evidence="3 6" id="KW-0103">Bromodomain</keyword>
<evidence type="ECO:0000259" key="9">
    <source>
        <dbReference type="PROSITE" id="PS51186"/>
    </source>
</evidence>
<dbReference type="GO" id="GO:0000123">
    <property type="term" value="C:histone acetyltransferase complex"/>
    <property type="evidence" value="ECO:0007669"/>
    <property type="project" value="TreeGrafter"/>
</dbReference>
<dbReference type="InterPro" id="IPR037800">
    <property type="entry name" value="GCN5"/>
</dbReference>
<feature type="domain" description="N-acetyltransferase" evidence="9">
    <location>
        <begin position="218"/>
        <end position="369"/>
    </location>
</feature>
<dbReference type="Pfam" id="PF00583">
    <property type="entry name" value="Acetyltransf_1"/>
    <property type="match status" value="1"/>
</dbReference>
<feature type="domain" description="Bromo" evidence="8">
    <location>
        <begin position="483"/>
        <end position="556"/>
    </location>
</feature>
<dbReference type="SMART" id="SM00297">
    <property type="entry name" value="BROMO"/>
    <property type="match status" value="1"/>
</dbReference>
<dbReference type="Proteomes" id="UP000324585">
    <property type="component" value="Unassembled WGS sequence"/>
</dbReference>
<dbReference type="Pfam" id="PF00439">
    <property type="entry name" value="Bromodomain"/>
    <property type="match status" value="1"/>
</dbReference>
<name>A0A5J4YSB4_PORPP</name>
<reference evidence="11" key="1">
    <citation type="journal article" date="2019" name="Nat. Commun.">
        <title>Expansion of phycobilisome linker gene families in mesophilic red algae.</title>
        <authorList>
            <person name="Lee J."/>
            <person name="Kim D."/>
            <person name="Bhattacharya D."/>
            <person name="Yoon H.S."/>
        </authorList>
    </citation>
    <scope>NUCLEOTIDE SEQUENCE [LARGE SCALE GENOMIC DNA]</scope>
    <source>
        <strain evidence="11">CCMP 1328</strain>
    </source>
</reference>
<dbReference type="Gene3D" id="1.20.920.10">
    <property type="entry name" value="Bromodomain-like"/>
    <property type="match status" value="1"/>
</dbReference>
<evidence type="ECO:0000256" key="1">
    <source>
        <dbReference type="ARBA" id="ARBA00004123"/>
    </source>
</evidence>
<dbReference type="GO" id="GO:0010484">
    <property type="term" value="F:histone H3 acetyltransferase activity"/>
    <property type="evidence" value="ECO:0007669"/>
    <property type="project" value="TreeGrafter"/>
</dbReference>
<dbReference type="InterPro" id="IPR036427">
    <property type="entry name" value="Bromodomain-like_sf"/>
</dbReference>